<dbReference type="AlphaFoldDB" id="A0A1I2E938"/>
<dbReference type="Gene3D" id="3.10.570.10">
    <property type="entry name" value="sex pheromone staph- cam373 precursor domain"/>
    <property type="match status" value="1"/>
</dbReference>
<name>A0A1I2E938_9BACI</name>
<dbReference type="EMBL" id="FONT01000005">
    <property type="protein sequence ID" value="SFE88780.1"/>
    <property type="molecule type" value="Genomic_DNA"/>
</dbReference>
<evidence type="ECO:0000256" key="1">
    <source>
        <dbReference type="SAM" id="MobiDB-lite"/>
    </source>
</evidence>
<keyword evidence="3" id="KW-1185">Reference proteome</keyword>
<dbReference type="CDD" id="cd13441">
    <property type="entry name" value="CamS_repeat_1"/>
    <property type="match status" value="1"/>
</dbReference>
<feature type="compositionally biased region" description="Low complexity" evidence="1">
    <location>
        <begin position="126"/>
        <end position="140"/>
    </location>
</feature>
<accession>A0A1I2E938</accession>
<proteinExistence type="predicted"/>
<evidence type="ECO:0000313" key="2">
    <source>
        <dbReference type="EMBL" id="SFE88780.1"/>
    </source>
</evidence>
<dbReference type="PIRSF" id="PIRSF012509">
    <property type="entry name" value="CamS"/>
    <property type="match status" value="1"/>
</dbReference>
<dbReference type="CDD" id="cd13440">
    <property type="entry name" value="CamS_repeat_2"/>
    <property type="match status" value="1"/>
</dbReference>
<dbReference type="STRING" id="930128.SAMN05192532_105154"/>
<sequence>MAASASLLFLSGCIPGLQPDEEGVDIEQEDSDTEETKVEISPEIPSLDSYYRSILQDGQYIHGVTRGFNTDVVYNRLDLERLEVGMQEIASEEFDQENYFFREGQFIAKQELNQWLMRYSEEENDNGGNPLGLNPALGDGESFEQRESSQPRVLSNILEHNYIFENSDGNLQVGGLVIGLSMNSVYYFRERHEDGTYGPWLEEEISEEVSLEEGKRIAGEVLERLRSAEREDGQLTNVPVMFAIFRENQREAVVPGEFIATAVAEPNEEIGSWQNISETHYLFPSQEATESQREDAEVFNQFKEDINQFFENYVGVVGEGHYRNGELRSLHIEIPITFYSKTEVIAFTQHVTDRVKQRFPEELDVEIQISSPSGQEALVLKEPGSEPFTHIY</sequence>
<dbReference type="Proteomes" id="UP000199516">
    <property type="component" value="Unassembled WGS sequence"/>
</dbReference>
<protein>
    <submittedName>
        <fullName evidence="2">Protein involved in sex pheromone biosynthesis</fullName>
    </submittedName>
</protein>
<reference evidence="2 3" key="1">
    <citation type="submission" date="2016-10" db="EMBL/GenBank/DDBJ databases">
        <authorList>
            <person name="de Groot N.N."/>
        </authorList>
    </citation>
    <scope>NUCLEOTIDE SEQUENCE [LARGE SCALE GENOMIC DNA]</scope>
    <source>
        <strain evidence="2 3">DSM 23995</strain>
    </source>
</reference>
<evidence type="ECO:0000313" key="3">
    <source>
        <dbReference type="Proteomes" id="UP000199516"/>
    </source>
</evidence>
<feature type="region of interest" description="Disordered" evidence="1">
    <location>
        <begin position="123"/>
        <end position="144"/>
    </location>
</feature>
<dbReference type="Pfam" id="PF07537">
    <property type="entry name" value="CamS"/>
    <property type="match status" value="1"/>
</dbReference>
<organism evidence="2 3">
    <name type="scientific">Alteribacillus iranensis</name>
    <dbReference type="NCBI Taxonomy" id="930128"/>
    <lineage>
        <taxon>Bacteria</taxon>
        <taxon>Bacillati</taxon>
        <taxon>Bacillota</taxon>
        <taxon>Bacilli</taxon>
        <taxon>Bacillales</taxon>
        <taxon>Bacillaceae</taxon>
        <taxon>Alteribacillus</taxon>
    </lineage>
</organism>
<gene>
    <name evidence="2" type="ORF">SAMN05192532_105154</name>
</gene>
<dbReference type="InterPro" id="IPR011426">
    <property type="entry name" value="CamS"/>
</dbReference>